<dbReference type="InterPro" id="IPR004378">
    <property type="entry name" value="F420H2_quin_Rdtase"/>
</dbReference>
<evidence type="ECO:0000313" key="2">
    <source>
        <dbReference type="EMBL" id="QTX04233.1"/>
    </source>
</evidence>
<protein>
    <submittedName>
        <fullName evidence="2">Nitroreductase family deazaflavin-dependent oxidoreductase</fullName>
    </submittedName>
</protein>
<evidence type="ECO:0000313" key="3">
    <source>
        <dbReference type="Proteomes" id="UP000671914"/>
    </source>
</evidence>
<dbReference type="Gene3D" id="2.30.110.10">
    <property type="entry name" value="Electron Transport, Fmn-binding Protein, Chain A"/>
    <property type="match status" value="1"/>
</dbReference>
<dbReference type="KEGG" id="aarc:G127AT_13230"/>
<keyword evidence="1" id="KW-0812">Transmembrane</keyword>
<keyword evidence="3" id="KW-1185">Reference proteome</keyword>
<accession>A0A975FKJ9</accession>
<evidence type="ECO:0000256" key="1">
    <source>
        <dbReference type="SAM" id="Phobius"/>
    </source>
</evidence>
<reference evidence="2" key="1">
    <citation type="submission" date="2021-03" db="EMBL/GenBank/DDBJ databases">
        <title>Agromyces archimandritus sp. nov., isolated from the cockroach Archimandrita tessellata.</title>
        <authorList>
            <person name="Guzman J."/>
            <person name="Ortuzar M."/>
            <person name="Poehlein A."/>
            <person name="Daniel R."/>
            <person name="Trujillo M."/>
            <person name="Vilcinskas A."/>
        </authorList>
    </citation>
    <scope>NUCLEOTIDE SEQUENCE</scope>
    <source>
        <strain evidence="2">G127AT</strain>
    </source>
</reference>
<dbReference type="EMBL" id="CP071696">
    <property type="protein sequence ID" value="QTX04233.1"/>
    <property type="molecule type" value="Genomic_DNA"/>
</dbReference>
<dbReference type="Pfam" id="PF04075">
    <property type="entry name" value="F420H2_quin_red"/>
    <property type="match status" value="1"/>
</dbReference>
<sequence length="147" mass="16267">MDAGARFLTTRWMVRAPIAVFRAGFGFLFGGRLLLLVHRGRTSGAARYVVLEAVDRPSRDVVMIAAGFGPRSQWYRNLAAEPRCAVSIGFRTRVPARAERLGPEESSAALRMYAARYPRAWRALQRSIVDATGSADPEIPIVRLHLG</sequence>
<dbReference type="GO" id="GO:0016491">
    <property type="term" value="F:oxidoreductase activity"/>
    <property type="evidence" value="ECO:0007669"/>
    <property type="project" value="InterPro"/>
</dbReference>
<gene>
    <name evidence="2" type="ORF">G127AT_13230</name>
</gene>
<dbReference type="AlphaFoldDB" id="A0A975FKJ9"/>
<dbReference type="NCBIfam" id="TIGR00026">
    <property type="entry name" value="hi_GC_TIGR00026"/>
    <property type="match status" value="1"/>
</dbReference>
<proteinExistence type="predicted"/>
<dbReference type="Proteomes" id="UP000671914">
    <property type="component" value="Chromosome"/>
</dbReference>
<keyword evidence="1" id="KW-0472">Membrane</keyword>
<dbReference type="SUPFAM" id="SSF50475">
    <property type="entry name" value="FMN-binding split barrel"/>
    <property type="match status" value="1"/>
</dbReference>
<name>A0A975FKJ9_9MICO</name>
<organism evidence="2 3">
    <name type="scientific">Agromyces archimandritae</name>
    <dbReference type="NCBI Taxonomy" id="2781962"/>
    <lineage>
        <taxon>Bacteria</taxon>
        <taxon>Bacillati</taxon>
        <taxon>Actinomycetota</taxon>
        <taxon>Actinomycetes</taxon>
        <taxon>Micrococcales</taxon>
        <taxon>Microbacteriaceae</taxon>
        <taxon>Agromyces</taxon>
    </lineage>
</organism>
<keyword evidence="1" id="KW-1133">Transmembrane helix</keyword>
<feature type="transmembrane region" description="Helical" evidence="1">
    <location>
        <begin position="12"/>
        <end position="37"/>
    </location>
</feature>
<dbReference type="InterPro" id="IPR012349">
    <property type="entry name" value="Split_barrel_FMN-bd"/>
</dbReference>